<evidence type="ECO:0000256" key="4">
    <source>
        <dbReference type="ARBA" id="ARBA00022989"/>
    </source>
</evidence>
<comment type="similarity">
    <text evidence="2">Belongs to the drug/metabolite transporter (DMT) superfamily. 10 TMS drug/metabolite exporter (DME) (TC 2.A.7.3) family.</text>
</comment>
<dbReference type="Pfam" id="PF00892">
    <property type="entry name" value="EamA"/>
    <property type="match status" value="2"/>
</dbReference>
<comment type="subcellular location">
    <subcellularLocation>
        <location evidence="1">Membrane</location>
        <topology evidence="1">Multi-pass membrane protein</topology>
    </subcellularLocation>
</comment>
<feature type="domain" description="EamA" evidence="7">
    <location>
        <begin position="15"/>
        <end position="145"/>
    </location>
</feature>
<dbReference type="SUPFAM" id="SSF103481">
    <property type="entry name" value="Multidrug resistance efflux transporter EmrE"/>
    <property type="match status" value="2"/>
</dbReference>
<organism evidence="8 9">
    <name type="scientific">Litoreibacter albidus</name>
    <dbReference type="NCBI Taxonomy" id="670155"/>
    <lineage>
        <taxon>Bacteria</taxon>
        <taxon>Pseudomonadati</taxon>
        <taxon>Pseudomonadota</taxon>
        <taxon>Alphaproteobacteria</taxon>
        <taxon>Rhodobacterales</taxon>
        <taxon>Roseobacteraceae</taxon>
        <taxon>Litoreibacter</taxon>
    </lineage>
</organism>
<feature type="domain" description="EamA" evidence="7">
    <location>
        <begin position="163"/>
        <end position="293"/>
    </location>
</feature>
<dbReference type="RefSeq" id="WP_089946473.1">
    <property type="nucleotide sequence ID" value="NZ_FNOI01000002.1"/>
</dbReference>
<feature type="transmembrane region" description="Helical" evidence="6">
    <location>
        <begin position="222"/>
        <end position="239"/>
    </location>
</feature>
<evidence type="ECO:0000256" key="5">
    <source>
        <dbReference type="ARBA" id="ARBA00023136"/>
    </source>
</evidence>
<feature type="transmembrane region" description="Helical" evidence="6">
    <location>
        <begin position="81"/>
        <end position="99"/>
    </location>
</feature>
<dbReference type="Proteomes" id="UP000199441">
    <property type="component" value="Unassembled WGS sequence"/>
</dbReference>
<dbReference type="PANTHER" id="PTHR22911">
    <property type="entry name" value="ACYL-MALONYL CONDENSING ENZYME-RELATED"/>
    <property type="match status" value="1"/>
</dbReference>
<feature type="transmembrane region" description="Helical" evidence="6">
    <location>
        <begin position="251"/>
        <end position="270"/>
    </location>
</feature>
<dbReference type="PANTHER" id="PTHR22911:SF6">
    <property type="entry name" value="SOLUTE CARRIER FAMILY 35 MEMBER G1"/>
    <property type="match status" value="1"/>
</dbReference>
<feature type="transmembrane region" description="Helical" evidence="6">
    <location>
        <begin position="12"/>
        <end position="38"/>
    </location>
</feature>
<protein>
    <submittedName>
        <fullName evidence="8">Permease of the drug/metabolite transporter (DMT) superfamily</fullName>
    </submittedName>
</protein>
<keyword evidence="3 6" id="KW-0812">Transmembrane</keyword>
<keyword evidence="4 6" id="KW-1133">Transmembrane helix</keyword>
<dbReference type="AlphaFoldDB" id="A0A1H2W132"/>
<dbReference type="STRING" id="670155.SAMN04488001_1692"/>
<sequence>MAPPAPKPNTLLAIMSKLGAVAFFMGMATLIKIASVRIPPGETVFFRSFFGLPIILVWIATRGELRTGLKTDNPLGHFWRGLVGVTAMAMGFAALGLLPLSEVKAIQYAQPVLVVIFAAMFLGEQVRAFRLTAVALGMIGVLIIMSPRLTAFADGSANPYLALGAVLAFGSAIGAALAHVFVRKLTMSEPTSAIVFWFSVTASTLSLLTLPFGWVWPTATEWAVLVGAGLCGGIGQIFLTSSYRYADASVVAPFEYFSILLALGIGYFVFEEVPTVVMLGGIALIVCAGILIIWREGKLGKDRKQARKVMTPQG</sequence>
<evidence type="ECO:0000313" key="8">
    <source>
        <dbReference type="EMBL" id="SDW74382.1"/>
    </source>
</evidence>
<evidence type="ECO:0000259" key="7">
    <source>
        <dbReference type="Pfam" id="PF00892"/>
    </source>
</evidence>
<evidence type="ECO:0000256" key="6">
    <source>
        <dbReference type="SAM" id="Phobius"/>
    </source>
</evidence>
<evidence type="ECO:0000313" key="9">
    <source>
        <dbReference type="Proteomes" id="UP000199441"/>
    </source>
</evidence>
<evidence type="ECO:0000256" key="2">
    <source>
        <dbReference type="ARBA" id="ARBA00009853"/>
    </source>
</evidence>
<gene>
    <name evidence="8" type="ORF">SAMN04488001_1692</name>
</gene>
<dbReference type="InterPro" id="IPR000620">
    <property type="entry name" value="EamA_dom"/>
</dbReference>
<keyword evidence="5 6" id="KW-0472">Membrane</keyword>
<feature type="transmembrane region" description="Helical" evidence="6">
    <location>
        <begin position="276"/>
        <end position="294"/>
    </location>
</feature>
<accession>A0A1H2W132</accession>
<dbReference type="EMBL" id="FNOI01000002">
    <property type="protein sequence ID" value="SDW74382.1"/>
    <property type="molecule type" value="Genomic_DNA"/>
</dbReference>
<dbReference type="InterPro" id="IPR037185">
    <property type="entry name" value="EmrE-like"/>
</dbReference>
<reference evidence="9" key="1">
    <citation type="submission" date="2016-10" db="EMBL/GenBank/DDBJ databases">
        <authorList>
            <person name="Varghese N."/>
            <person name="Submissions S."/>
        </authorList>
    </citation>
    <scope>NUCLEOTIDE SEQUENCE [LARGE SCALE GENOMIC DNA]</scope>
    <source>
        <strain evidence="9">DSM 26922</strain>
    </source>
</reference>
<feature type="transmembrane region" description="Helical" evidence="6">
    <location>
        <begin position="194"/>
        <end position="216"/>
    </location>
</feature>
<proteinExistence type="inferred from homology"/>
<feature type="transmembrane region" description="Helical" evidence="6">
    <location>
        <begin position="129"/>
        <end position="149"/>
    </location>
</feature>
<feature type="transmembrane region" description="Helical" evidence="6">
    <location>
        <begin position="161"/>
        <end position="182"/>
    </location>
</feature>
<dbReference type="GO" id="GO:0016020">
    <property type="term" value="C:membrane"/>
    <property type="evidence" value="ECO:0007669"/>
    <property type="project" value="UniProtKB-SubCell"/>
</dbReference>
<evidence type="ECO:0000256" key="3">
    <source>
        <dbReference type="ARBA" id="ARBA00022692"/>
    </source>
</evidence>
<evidence type="ECO:0000256" key="1">
    <source>
        <dbReference type="ARBA" id="ARBA00004141"/>
    </source>
</evidence>
<name>A0A1H2W132_9RHOB</name>
<dbReference type="OrthoDB" id="8478503at2"/>
<feature type="transmembrane region" description="Helical" evidence="6">
    <location>
        <begin position="44"/>
        <end position="61"/>
    </location>
</feature>
<keyword evidence="9" id="KW-1185">Reference proteome</keyword>